<feature type="domain" description="PH" evidence="3">
    <location>
        <begin position="609"/>
        <end position="713"/>
    </location>
</feature>
<sequence>MKQLVVSSRREERDMFSSLPQNIPSNIPIISFQQYVESWSGKQVARWIEGLGDAMNPYLGTIRDNIRSGKYLHLIDDEMLANIGITALGPRKTILQAVQLLLYFCTEAPSENLQSHSMKVVVACKAVIHELEKAQRCRDEKPLTRTHIVSVLNSISLMMSVLVENVKKLVFWLDRSPFDDIKNYISIRNRISTAIWELVRSVNVQPKSLFGIASEIIQKTNDLKEQCDCIVRDTDDPLVLYTAYTERALLRRHDVNTNWGINLQSSYRGVHVISEVKVGSPADLCGRIDAGDEIMLINGKTVIGWDLTRVAQRLGSSSDTELHLVVNKRPRHSVPFPLKKTLKANRPLAKIIPGSQATETAGKEKQLFKDITYPLNRRRSSTFIGDLLNLMESKGEKLRTSRRASFCAGSPRREFFLEEDERSYVSWDLLDLIGHPSPDNHEGPIAIPRIVRRARTMRHQPDGYVRSFIDNKLVQEVEDDIIAEQLPFNVGCPAEFAEVCVVEPPELNQLNILEPSCSDPDWSAPYEEASLQRFRAPAGDSNLSCLTLDSPRFTTVSGSDDQWVLPSPASLCSIPSVCSPTPLRLTPTREWNAEDTPPTPSTPDMKSAEKTFEGWVRRRKTAKELFAKEVTNKWPKCWMCLRGPFLCIYPTQFTRHADMIINISKCTVSDETELKTSKKFVFRLSRPPVEHHFSCYNQNDMRMWIHKIKVASEMYGAGNRAMSKSVSNLEVEHGESPFEHYNTLTGLPSLMTQSQREEPRSSSPVSNTLPRSTTGSISKHLKPTAPKFISKK</sequence>
<dbReference type="PROSITE" id="PS50003">
    <property type="entry name" value="PH_DOMAIN"/>
    <property type="match status" value="1"/>
</dbReference>
<dbReference type="InterPro" id="IPR013761">
    <property type="entry name" value="SAM/pointed_sf"/>
</dbReference>
<dbReference type="InterPro" id="IPR001660">
    <property type="entry name" value="SAM"/>
</dbReference>
<dbReference type="PROSITE" id="PS50105">
    <property type="entry name" value="SAM_DOMAIN"/>
    <property type="match status" value="1"/>
</dbReference>
<evidence type="ECO:0000256" key="1">
    <source>
        <dbReference type="ARBA" id="ARBA00009498"/>
    </source>
</evidence>
<evidence type="ECO:0000259" key="3">
    <source>
        <dbReference type="PROSITE" id="PS50003"/>
    </source>
</evidence>
<evidence type="ECO:0000256" key="2">
    <source>
        <dbReference type="SAM" id="MobiDB-lite"/>
    </source>
</evidence>
<dbReference type="SUPFAM" id="SSF50156">
    <property type="entry name" value="PDZ domain-like"/>
    <property type="match status" value="1"/>
</dbReference>
<keyword evidence="7" id="KW-1185">Reference proteome</keyword>
<dbReference type="InterPro" id="IPR001478">
    <property type="entry name" value="PDZ"/>
</dbReference>
<dbReference type="PROSITE" id="PS50106">
    <property type="entry name" value="PDZ"/>
    <property type="match status" value="1"/>
</dbReference>
<evidence type="ECO:0000259" key="5">
    <source>
        <dbReference type="PROSITE" id="PS50106"/>
    </source>
</evidence>
<dbReference type="InterPro" id="IPR011993">
    <property type="entry name" value="PH-like_dom_sf"/>
</dbReference>
<feature type="region of interest" description="Disordered" evidence="2">
    <location>
        <begin position="587"/>
        <end position="608"/>
    </location>
</feature>
<dbReference type="PANTHER" id="PTHR12844">
    <property type="entry name" value="CONNECTOR ENCHANCER OF KINASE SUPPRESSOR OF RAS"/>
    <property type="match status" value="1"/>
</dbReference>
<organism evidence="7 8">
    <name type="scientific">Haemonchus contortus</name>
    <name type="common">Barber pole worm</name>
    <dbReference type="NCBI Taxonomy" id="6289"/>
    <lineage>
        <taxon>Eukaryota</taxon>
        <taxon>Metazoa</taxon>
        <taxon>Ecdysozoa</taxon>
        <taxon>Nematoda</taxon>
        <taxon>Chromadorea</taxon>
        <taxon>Rhabditida</taxon>
        <taxon>Rhabditina</taxon>
        <taxon>Rhabditomorpha</taxon>
        <taxon>Strongyloidea</taxon>
        <taxon>Trichostrongylidae</taxon>
        <taxon>Haemonchus</taxon>
    </lineage>
</organism>
<feature type="region of interest" description="Disordered" evidence="2">
    <location>
        <begin position="752"/>
        <end position="792"/>
    </location>
</feature>
<dbReference type="SMART" id="SM00228">
    <property type="entry name" value="PDZ"/>
    <property type="match status" value="1"/>
</dbReference>
<dbReference type="WBParaSite" id="HCON_00081830-00001">
    <property type="protein sequence ID" value="HCON_00081830-00001"/>
    <property type="gene ID" value="HCON_00081830"/>
</dbReference>
<dbReference type="SUPFAM" id="SSF50729">
    <property type="entry name" value="PH domain-like"/>
    <property type="match status" value="1"/>
</dbReference>
<dbReference type="Proteomes" id="UP000025227">
    <property type="component" value="Unplaced"/>
</dbReference>
<protein>
    <submittedName>
        <fullName evidence="8">Connector enhancer of kinase suppressor of ras 3</fullName>
    </submittedName>
</protein>
<dbReference type="Gene3D" id="2.30.42.10">
    <property type="match status" value="1"/>
</dbReference>
<dbReference type="SMART" id="SM00454">
    <property type="entry name" value="SAM"/>
    <property type="match status" value="1"/>
</dbReference>
<dbReference type="PANTHER" id="PTHR12844:SF42">
    <property type="entry name" value="CONNECTOR ENHANCER OF KSR PROTEIN CNK"/>
    <property type="match status" value="1"/>
</dbReference>
<evidence type="ECO:0000259" key="6">
    <source>
        <dbReference type="PROSITE" id="PS51290"/>
    </source>
</evidence>
<dbReference type="InterPro" id="IPR017874">
    <property type="entry name" value="CRIC_domain"/>
</dbReference>
<evidence type="ECO:0000313" key="7">
    <source>
        <dbReference type="Proteomes" id="UP000025227"/>
    </source>
</evidence>
<dbReference type="AlphaFoldDB" id="A0A7I4YCJ6"/>
<dbReference type="Gene3D" id="2.30.29.30">
    <property type="entry name" value="Pleckstrin-homology domain (PH domain)/Phosphotyrosine-binding domain (PTB)"/>
    <property type="match status" value="1"/>
</dbReference>
<feature type="domain" description="PDZ" evidence="5">
    <location>
        <begin position="247"/>
        <end position="329"/>
    </location>
</feature>
<dbReference type="Pfam" id="PF00536">
    <property type="entry name" value="SAM_1"/>
    <property type="match status" value="1"/>
</dbReference>
<dbReference type="OMA" id="RISTAIW"/>
<dbReference type="PROSITE" id="PS51290">
    <property type="entry name" value="CRIC"/>
    <property type="match status" value="1"/>
</dbReference>
<dbReference type="InterPro" id="IPR036034">
    <property type="entry name" value="PDZ_sf"/>
</dbReference>
<comment type="similarity">
    <text evidence="1">Belongs to the CNKSR family.</text>
</comment>
<dbReference type="SMART" id="SM00233">
    <property type="entry name" value="PH"/>
    <property type="match status" value="1"/>
</dbReference>
<feature type="domain" description="CRIC" evidence="6">
    <location>
        <begin position="112"/>
        <end position="209"/>
    </location>
</feature>
<dbReference type="Gene3D" id="1.10.150.50">
    <property type="entry name" value="Transcription Factor, Ets-1"/>
    <property type="match status" value="1"/>
</dbReference>
<dbReference type="Pfam" id="PF10534">
    <property type="entry name" value="CRIC_ras_sig"/>
    <property type="match status" value="1"/>
</dbReference>
<dbReference type="Pfam" id="PF00169">
    <property type="entry name" value="PH"/>
    <property type="match status" value="1"/>
</dbReference>
<accession>A0A7I4YCJ6</accession>
<feature type="compositionally biased region" description="Polar residues" evidence="2">
    <location>
        <begin position="761"/>
        <end position="777"/>
    </location>
</feature>
<proteinExistence type="inferred from homology"/>
<dbReference type="InterPro" id="IPR001849">
    <property type="entry name" value="PH_domain"/>
</dbReference>
<reference evidence="8" key="1">
    <citation type="submission" date="2020-12" db="UniProtKB">
        <authorList>
            <consortium name="WormBaseParasite"/>
        </authorList>
    </citation>
    <scope>IDENTIFICATION</scope>
    <source>
        <strain evidence="8">MHco3</strain>
    </source>
</reference>
<dbReference type="SUPFAM" id="SSF47769">
    <property type="entry name" value="SAM/Pointed domain"/>
    <property type="match status" value="1"/>
</dbReference>
<evidence type="ECO:0000313" key="8">
    <source>
        <dbReference type="WBParaSite" id="HCON_00081830-00001"/>
    </source>
</evidence>
<dbReference type="OrthoDB" id="74412at2759"/>
<feature type="domain" description="SAM" evidence="4">
    <location>
        <begin position="39"/>
        <end position="104"/>
    </location>
</feature>
<dbReference type="Pfam" id="PF00595">
    <property type="entry name" value="PDZ"/>
    <property type="match status" value="1"/>
</dbReference>
<name>A0A7I4YCJ6_HAECO</name>
<dbReference type="InterPro" id="IPR051566">
    <property type="entry name" value="CNKSR"/>
</dbReference>
<evidence type="ECO:0000259" key="4">
    <source>
        <dbReference type="PROSITE" id="PS50105"/>
    </source>
</evidence>